<feature type="non-terminal residue" evidence="1">
    <location>
        <position position="101"/>
    </location>
</feature>
<gene>
    <name evidence="1" type="ORF">ACOLOM_LOCUS13839</name>
</gene>
<sequence>NTPSQPPDDQDNTSVLLDAFPDRQDLRVLADYLMKQEWLQQDRIEPDLLSIDRVMHPALRERKRPISANIRQRGRMKLWHTLGRISNIDHFIAKENAAERD</sequence>
<accession>A0ACA9R0U3</accession>
<evidence type="ECO:0000313" key="2">
    <source>
        <dbReference type="Proteomes" id="UP000789525"/>
    </source>
</evidence>
<dbReference type="EMBL" id="CAJVPT010065403">
    <property type="protein sequence ID" value="CAG8771806.1"/>
    <property type="molecule type" value="Genomic_DNA"/>
</dbReference>
<comment type="caution">
    <text evidence="1">The sequence shown here is derived from an EMBL/GenBank/DDBJ whole genome shotgun (WGS) entry which is preliminary data.</text>
</comment>
<dbReference type="Proteomes" id="UP000789525">
    <property type="component" value="Unassembled WGS sequence"/>
</dbReference>
<feature type="non-terminal residue" evidence="1">
    <location>
        <position position="1"/>
    </location>
</feature>
<proteinExistence type="predicted"/>
<evidence type="ECO:0000313" key="1">
    <source>
        <dbReference type="EMBL" id="CAG8771806.1"/>
    </source>
</evidence>
<reference evidence="1" key="1">
    <citation type="submission" date="2021-06" db="EMBL/GenBank/DDBJ databases">
        <authorList>
            <person name="Kallberg Y."/>
            <person name="Tangrot J."/>
            <person name="Rosling A."/>
        </authorList>
    </citation>
    <scope>NUCLEOTIDE SEQUENCE</scope>
    <source>
        <strain evidence="1">CL356</strain>
    </source>
</reference>
<keyword evidence="2" id="KW-1185">Reference proteome</keyword>
<name>A0ACA9R0U3_9GLOM</name>
<organism evidence="1 2">
    <name type="scientific">Acaulospora colombiana</name>
    <dbReference type="NCBI Taxonomy" id="27376"/>
    <lineage>
        <taxon>Eukaryota</taxon>
        <taxon>Fungi</taxon>
        <taxon>Fungi incertae sedis</taxon>
        <taxon>Mucoromycota</taxon>
        <taxon>Glomeromycotina</taxon>
        <taxon>Glomeromycetes</taxon>
        <taxon>Diversisporales</taxon>
        <taxon>Acaulosporaceae</taxon>
        <taxon>Acaulospora</taxon>
    </lineage>
</organism>
<protein>
    <submittedName>
        <fullName evidence="1">15363_t:CDS:1</fullName>
    </submittedName>
</protein>